<geneLocation type="plasmid" evidence="3 4">
    <name>unnamed1</name>
</geneLocation>
<keyword evidence="3" id="KW-0614">Plasmid</keyword>
<feature type="region of interest" description="Disordered" evidence="1">
    <location>
        <begin position="42"/>
        <end position="73"/>
    </location>
</feature>
<dbReference type="InterPro" id="IPR058512">
    <property type="entry name" value="DUF8199"/>
</dbReference>
<protein>
    <recommendedName>
        <fullName evidence="5">DUF2946 domain-containing protein</fullName>
    </recommendedName>
</protein>
<organism evidence="3 4">
    <name type="scientific">Mucilaginibacter robiniae</name>
    <dbReference type="NCBI Taxonomy" id="2728022"/>
    <lineage>
        <taxon>Bacteria</taxon>
        <taxon>Pseudomonadati</taxon>
        <taxon>Bacteroidota</taxon>
        <taxon>Sphingobacteriia</taxon>
        <taxon>Sphingobacteriales</taxon>
        <taxon>Sphingobacteriaceae</taxon>
        <taxon>Mucilaginibacter</taxon>
    </lineage>
</organism>
<feature type="signal peptide" evidence="2">
    <location>
        <begin position="1"/>
        <end position="22"/>
    </location>
</feature>
<dbReference type="EMBL" id="CP051683">
    <property type="protein sequence ID" value="QJD98586.1"/>
    <property type="molecule type" value="Genomic_DNA"/>
</dbReference>
<accession>A0A7L5EDR1</accession>
<keyword evidence="2" id="KW-0732">Signal</keyword>
<keyword evidence="4" id="KW-1185">Reference proteome</keyword>
<gene>
    <name evidence="3" type="ORF">HH214_21770</name>
</gene>
<feature type="chain" id="PRO_5029893528" description="DUF2946 domain-containing protein" evidence="2">
    <location>
        <begin position="23"/>
        <end position="152"/>
    </location>
</feature>
<dbReference type="Pfam" id="PF26622">
    <property type="entry name" value="DUF8199"/>
    <property type="match status" value="1"/>
</dbReference>
<dbReference type="KEGG" id="mrob:HH214_21770"/>
<evidence type="ECO:0000256" key="2">
    <source>
        <dbReference type="SAM" id="SignalP"/>
    </source>
</evidence>
<dbReference type="Proteomes" id="UP000503278">
    <property type="component" value="Plasmid unnamed1"/>
</dbReference>
<dbReference type="RefSeq" id="WP_169611322.1">
    <property type="nucleotide sequence ID" value="NZ_CP051683.1"/>
</dbReference>
<proteinExistence type="predicted"/>
<evidence type="ECO:0000313" key="3">
    <source>
        <dbReference type="EMBL" id="QJD98586.1"/>
    </source>
</evidence>
<evidence type="ECO:0000256" key="1">
    <source>
        <dbReference type="SAM" id="MobiDB-lite"/>
    </source>
</evidence>
<reference evidence="3 4" key="1">
    <citation type="submission" date="2020-04" db="EMBL/GenBank/DDBJ databases">
        <title>Genome sequencing of novel species.</title>
        <authorList>
            <person name="Heo J."/>
            <person name="Kim S.-J."/>
            <person name="Kim J.-S."/>
            <person name="Hong S.-B."/>
            <person name="Kwon S.-W."/>
        </authorList>
    </citation>
    <scope>NUCLEOTIDE SEQUENCE [LARGE SCALE GENOMIC DNA]</scope>
    <source>
        <strain evidence="3 4">F39-2</strain>
        <plasmid evidence="3 4">unnamed1</plasmid>
    </source>
</reference>
<evidence type="ECO:0008006" key="5">
    <source>
        <dbReference type="Google" id="ProtNLM"/>
    </source>
</evidence>
<dbReference type="AlphaFoldDB" id="A0A7L5EDR1"/>
<sequence length="152" mass="17168">MRKLGAISLAAFYLLLTTGAFACVIHCTEVFLLGPKIATEQHHEQEENDHHDDDHDKDAHSKEKGKHKDDCGPGKDCDCCSKDHGLYVVKENLSNYDELQIIVQEFILSHHNYLQLPPVHIYSKALVSWPDATGPPRISCIPLYISHRTLLI</sequence>
<evidence type="ECO:0000313" key="4">
    <source>
        <dbReference type="Proteomes" id="UP000503278"/>
    </source>
</evidence>
<dbReference type="PROSITE" id="PS51257">
    <property type="entry name" value="PROKAR_LIPOPROTEIN"/>
    <property type="match status" value="1"/>
</dbReference>
<name>A0A7L5EDR1_9SPHI</name>